<dbReference type="PROSITE" id="PS01186">
    <property type="entry name" value="EGF_2"/>
    <property type="match status" value="1"/>
</dbReference>
<feature type="signal peptide" evidence="6">
    <location>
        <begin position="1"/>
        <end position="26"/>
    </location>
</feature>
<reference evidence="9" key="1">
    <citation type="journal article" date="2016" name="Sci. Rep.">
        <title>Molecular characterization of firefly nuptial gifts: a multi-omics approach sheds light on postcopulatory sexual selection.</title>
        <authorList>
            <person name="Al-Wathiqui N."/>
            <person name="Fallon T.R."/>
            <person name="South A."/>
            <person name="Weng J.K."/>
            <person name="Lewis S.M."/>
        </authorList>
    </citation>
    <scope>NUCLEOTIDE SEQUENCE</scope>
</reference>
<dbReference type="PANTHER" id="PTHR45080">
    <property type="entry name" value="CONTACTIN 5"/>
    <property type="match status" value="1"/>
</dbReference>
<dbReference type="CDD" id="cd00054">
    <property type="entry name" value="EGF_CA"/>
    <property type="match status" value="1"/>
</dbReference>
<evidence type="ECO:0000259" key="8">
    <source>
        <dbReference type="PROSITE" id="PS50835"/>
    </source>
</evidence>
<dbReference type="InterPro" id="IPR057777">
    <property type="entry name" value="Beta-barrel_vein"/>
</dbReference>
<evidence type="ECO:0000256" key="5">
    <source>
        <dbReference type="SAM" id="MobiDB-lite"/>
    </source>
</evidence>
<dbReference type="PROSITE" id="PS00022">
    <property type="entry name" value="EGF_1"/>
    <property type="match status" value="1"/>
</dbReference>
<comment type="caution">
    <text evidence="4">Lacks conserved residue(s) required for the propagation of feature annotation.</text>
</comment>
<evidence type="ECO:0000256" key="3">
    <source>
        <dbReference type="ARBA" id="ARBA00023319"/>
    </source>
</evidence>
<dbReference type="SUPFAM" id="SSF48726">
    <property type="entry name" value="Immunoglobulin"/>
    <property type="match status" value="1"/>
</dbReference>
<feature type="domain" description="EGF-like" evidence="7">
    <location>
        <begin position="403"/>
        <end position="443"/>
    </location>
</feature>
<dbReference type="InterPro" id="IPR003599">
    <property type="entry name" value="Ig_sub"/>
</dbReference>
<dbReference type="Pfam" id="PF24700">
    <property type="entry name" value="Vein_beta-barrel"/>
    <property type="match status" value="1"/>
</dbReference>
<feature type="compositionally biased region" description="Low complexity" evidence="5">
    <location>
        <begin position="89"/>
        <end position="98"/>
    </location>
</feature>
<evidence type="ECO:0000256" key="6">
    <source>
        <dbReference type="SAM" id="SignalP"/>
    </source>
</evidence>
<dbReference type="SUPFAM" id="SSF57196">
    <property type="entry name" value="EGF/Laminin"/>
    <property type="match status" value="1"/>
</dbReference>
<dbReference type="GO" id="GO:0005886">
    <property type="term" value="C:plasma membrane"/>
    <property type="evidence" value="ECO:0007669"/>
    <property type="project" value="TreeGrafter"/>
</dbReference>
<keyword evidence="3" id="KW-0393">Immunoglobulin domain</keyword>
<dbReference type="PROSITE" id="PS50835">
    <property type="entry name" value="IG_LIKE"/>
    <property type="match status" value="1"/>
</dbReference>
<feature type="chain" id="PRO_5012395101" description="Protein vein" evidence="6">
    <location>
        <begin position="27"/>
        <end position="471"/>
    </location>
</feature>
<dbReference type="SMART" id="SM00181">
    <property type="entry name" value="EGF"/>
    <property type="match status" value="1"/>
</dbReference>
<dbReference type="Gene3D" id="2.10.25.10">
    <property type="entry name" value="Laminin"/>
    <property type="match status" value="1"/>
</dbReference>
<protein>
    <recommendedName>
        <fullName evidence="10">Protein vein</fullName>
    </recommendedName>
</protein>
<dbReference type="SMART" id="SM00409">
    <property type="entry name" value="IG"/>
    <property type="match status" value="1"/>
</dbReference>
<dbReference type="Gene3D" id="2.60.40.10">
    <property type="entry name" value="Immunoglobulins"/>
    <property type="match status" value="1"/>
</dbReference>
<dbReference type="InterPro" id="IPR013098">
    <property type="entry name" value="Ig_I-set"/>
</dbReference>
<dbReference type="FunFam" id="2.60.40.10:FF:000032">
    <property type="entry name" value="palladin isoform X1"/>
    <property type="match status" value="1"/>
</dbReference>
<dbReference type="InterPro" id="IPR007110">
    <property type="entry name" value="Ig-like_dom"/>
</dbReference>
<organism evidence="9">
    <name type="scientific">Photinus pyralis</name>
    <name type="common">Common eastern firefly</name>
    <name type="synonym">Lampyris pyralis</name>
    <dbReference type="NCBI Taxonomy" id="7054"/>
    <lineage>
        <taxon>Eukaryota</taxon>
        <taxon>Metazoa</taxon>
        <taxon>Ecdysozoa</taxon>
        <taxon>Arthropoda</taxon>
        <taxon>Hexapoda</taxon>
        <taxon>Insecta</taxon>
        <taxon>Pterygota</taxon>
        <taxon>Neoptera</taxon>
        <taxon>Endopterygota</taxon>
        <taxon>Coleoptera</taxon>
        <taxon>Polyphaga</taxon>
        <taxon>Elateriformia</taxon>
        <taxon>Elateroidea</taxon>
        <taxon>Lampyridae</taxon>
        <taxon>Lampyrinae</taxon>
        <taxon>Photinus</taxon>
    </lineage>
</organism>
<feature type="region of interest" description="Disordered" evidence="5">
    <location>
        <begin position="147"/>
        <end position="169"/>
    </location>
</feature>
<feature type="disulfide bond" evidence="4">
    <location>
        <begin position="433"/>
        <end position="442"/>
    </location>
</feature>
<feature type="region of interest" description="Disordered" evidence="5">
    <location>
        <begin position="110"/>
        <end position="133"/>
    </location>
</feature>
<keyword evidence="1 6" id="KW-0732">Signal</keyword>
<dbReference type="InterPro" id="IPR050958">
    <property type="entry name" value="Cell_Adh-Cytoskel_Orgn"/>
</dbReference>
<dbReference type="InterPro" id="IPR000742">
    <property type="entry name" value="EGF"/>
</dbReference>
<dbReference type="InterPro" id="IPR036179">
    <property type="entry name" value="Ig-like_dom_sf"/>
</dbReference>
<feature type="compositionally biased region" description="Polar residues" evidence="5">
    <location>
        <begin position="114"/>
        <end position="124"/>
    </location>
</feature>
<dbReference type="InterPro" id="IPR003598">
    <property type="entry name" value="Ig_sub2"/>
</dbReference>
<sequence>MYYLSFVKCVCFIFLVLLASFLSCSGFHIDRMATMSDINKRNSFTSTSLSSNPNVFNRLLANSNFSSTSSIHKHKKNLTSTYDSFQNPSDYSSNSGSSIRQTRHLRARYRKNNQKTSKAQASQSEPHEPTGRIDTYVFLPNDEISAMSRSQRSPDKNKNQQQNQRNKAYHCQRQDVARKAFLANTVVRAKAESMSLNRIHNYSVTFRILESYKPTHLPIDTLRLTFSSDTKDMNCDIEGHRRPHDLVKAQIQQSKEYYLFLNSHGMHNYTVVGMPVLRKKRNNNKKNRDLEQIKRVTHRDFVPKPVKKPKIKANRTNDLKVGKKLRLICNVKGFPVPYVSWLKDKHHPNKRARITYKKKRTTLIINSVQMEDEGTYRCTAHGVNGTSAYEEVSVRISNSELDNGEECKKYKDTFCLNGGTCVQILHKEIGCQCPDGFIGERCEAKEVSNHSSMYGQNTFSCKLGLSTTYYC</sequence>
<dbReference type="CDD" id="cd00096">
    <property type="entry name" value="Ig"/>
    <property type="match status" value="1"/>
</dbReference>
<evidence type="ECO:0000256" key="1">
    <source>
        <dbReference type="ARBA" id="ARBA00022729"/>
    </source>
</evidence>
<feature type="region of interest" description="Disordered" evidence="5">
    <location>
        <begin position="82"/>
        <end position="101"/>
    </location>
</feature>
<evidence type="ECO:0000256" key="2">
    <source>
        <dbReference type="ARBA" id="ARBA00023157"/>
    </source>
</evidence>
<dbReference type="PANTHER" id="PTHR45080:SF8">
    <property type="entry name" value="IG-LIKE DOMAIN-CONTAINING PROTEIN"/>
    <property type="match status" value="1"/>
</dbReference>
<evidence type="ECO:0000313" key="9">
    <source>
        <dbReference type="EMBL" id="JAV79959.1"/>
    </source>
</evidence>
<proteinExistence type="predicted"/>
<dbReference type="EMBL" id="GEZM01042295">
    <property type="protein sequence ID" value="JAV79959.1"/>
    <property type="molecule type" value="Transcribed_RNA"/>
</dbReference>
<evidence type="ECO:0000256" key="4">
    <source>
        <dbReference type="PROSITE-ProRule" id="PRU00076"/>
    </source>
</evidence>
<name>A0A1Y1M2J5_PHOPY</name>
<dbReference type="Pfam" id="PF07679">
    <property type="entry name" value="I-set"/>
    <property type="match status" value="1"/>
</dbReference>
<evidence type="ECO:0000259" key="7">
    <source>
        <dbReference type="PROSITE" id="PS50026"/>
    </source>
</evidence>
<evidence type="ECO:0008006" key="10">
    <source>
        <dbReference type="Google" id="ProtNLM"/>
    </source>
</evidence>
<dbReference type="InterPro" id="IPR013783">
    <property type="entry name" value="Ig-like_fold"/>
</dbReference>
<keyword evidence="2 4" id="KW-1015">Disulfide bond</keyword>
<accession>A0A1Y1M2J5</accession>
<dbReference type="PROSITE" id="PS50026">
    <property type="entry name" value="EGF_3"/>
    <property type="match status" value="1"/>
</dbReference>
<dbReference type="GO" id="GO:0007156">
    <property type="term" value="P:homophilic cell adhesion via plasma membrane adhesion molecules"/>
    <property type="evidence" value="ECO:0007669"/>
    <property type="project" value="TreeGrafter"/>
</dbReference>
<feature type="domain" description="Ig-like" evidence="8">
    <location>
        <begin position="303"/>
        <end position="393"/>
    </location>
</feature>
<dbReference type="AlphaFoldDB" id="A0A1Y1M2J5"/>
<keyword evidence="4" id="KW-0245">EGF-like domain</keyword>
<dbReference type="SMART" id="SM00408">
    <property type="entry name" value="IGc2"/>
    <property type="match status" value="1"/>
</dbReference>